<evidence type="ECO:0000313" key="1">
    <source>
        <dbReference type="EMBL" id="QJA95029.1"/>
    </source>
</evidence>
<dbReference type="AlphaFoldDB" id="A0A6M3LKZ3"/>
<sequence>MEKQTFNMRNPNPNEVFELHEEVKKRRSSQIKYKLLKDLLDGKTVDVTQSQVLFEALNRERMEFEQILELHKNDQNVIDCMEQAKEDRAFYDDGKYWNPDSESKIGKLGHIPTCIYYSRPAEYWTNKGIIKNFFNTFSKFRVSSKPI</sequence>
<organism evidence="1">
    <name type="scientific">viral metagenome</name>
    <dbReference type="NCBI Taxonomy" id="1070528"/>
    <lineage>
        <taxon>unclassified sequences</taxon>
        <taxon>metagenomes</taxon>
        <taxon>organismal metagenomes</taxon>
    </lineage>
</organism>
<protein>
    <submittedName>
        <fullName evidence="1">Uncharacterized protein</fullName>
    </submittedName>
</protein>
<proteinExistence type="predicted"/>
<dbReference type="EMBL" id="MT143280">
    <property type="protein sequence ID" value="QJA95029.1"/>
    <property type="molecule type" value="Genomic_DNA"/>
</dbReference>
<name>A0A6M3LKZ3_9ZZZZ</name>
<reference evidence="1" key="1">
    <citation type="submission" date="2020-03" db="EMBL/GenBank/DDBJ databases">
        <title>The deep terrestrial virosphere.</title>
        <authorList>
            <person name="Holmfeldt K."/>
            <person name="Nilsson E."/>
            <person name="Simone D."/>
            <person name="Lopez-Fernandez M."/>
            <person name="Wu X."/>
            <person name="de Brujin I."/>
            <person name="Lundin D."/>
            <person name="Andersson A."/>
            <person name="Bertilsson S."/>
            <person name="Dopson M."/>
        </authorList>
    </citation>
    <scope>NUCLEOTIDE SEQUENCE</scope>
    <source>
        <strain evidence="1">MM415B03680</strain>
    </source>
</reference>
<gene>
    <name evidence="1" type="ORF">MM415B03680_0002</name>
</gene>
<accession>A0A6M3LKZ3</accession>